<sequence>MIIEENPFHVLRANTRDSRQRLVELADEQTLLQDEQVVAEARSTLTNPRRRLAAEIAWMPGISPARCQDAANALVNKPSSLLKTKNGPLLATANVVASAFTKCAGELSKSQFADVVATICETFEHVDAEEIQSLLNQDRAISGFPEITELTLVEEALESRRADLRGLLRDSFNQLSSKALVYFLTHVVEETTDVGAHPAPVLLDDLVDAYEVDARAYFEQQDEAVRVAADNIKQAADIQADEEQLSRLIDDFALLVKNWDVVAQPIQVSVRSRGLIHEASESMARLVRDLAVWLYNEHNQLDLAKRLTDLQHQVFAELDHVIEQVSEDAAALDDIALKRAEMIEHSQEESEAWRDEMSYRAQWGTIFKKQVEISADAIEWNGKETPLHSITAVRWGGTKHYTHGVPTGTTYKVVFKNKNGSPRIIELKNEAIYANLIERLWKGVCVRLLTEMLVELRDGGVRNFGQAVVRDTGVELPRSKLFGAKEHVLCCWGDLVVTNGGGCFVIKKKDEKKVNAVLEYQEDDNAHILETAIRAYFKNPSNGKLSSLLH</sequence>
<gene>
    <name evidence="1" type="ORF">RM531_15845</name>
</gene>
<name>A0ABU3BBT3_9GAMM</name>
<comment type="caution">
    <text evidence="1">The sequence shown here is derived from an EMBL/GenBank/DDBJ whole genome shotgun (WGS) entry which is preliminary data.</text>
</comment>
<dbReference type="Proteomes" id="UP001259982">
    <property type="component" value="Unassembled WGS sequence"/>
</dbReference>
<accession>A0ABU3BBT3</accession>
<dbReference type="EMBL" id="JAVRHY010000027">
    <property type="protein sequence ID" value="MDT0619941.1"/>
    <property type="molecule type" value="Genomic_DNA"/>
</dbReference>
<proteinExistence type="predicted"/>
<reference evidence="1 2" key="1">
    <citation type="submission" date="2023-09" db="EMBL/GenBank/DDBJ databases">
        <authorList>
            <person name="Rey-Velasco X."/>
        </authorList>
    </citation>
    <scope>NUCLEOTIDE SEQUENCE [LARGE SCALE GENOMIC DNA]</scope>
    <source>
        <strain evidence="1 2">P385</strain>
    </source>
</reference>
<organism evidence="1 2">
    <name type="scientific">Spectribacter acetivorans</name>
    <dbReference type="NCBI Taxonomy" id="3075603"/>
    <lineage>
        <taxon>Bacteria</taxon>
        <taxon>Pseudomonadati</taxon>
        <taxon>Pseudomonadota</taxon>
        <taxon>Gammaproteobacteria</taxon>
        <taxon>Salinisphaerales</taxon>
        <taxon>Salinisphaeraceae</taxon>
        <taxon>Spectribacter</taxon>
    </lineage>
</organism>
<evidence type="ECO:0000313" key="1">
    <source>
        <dbReference type="EMBL" id="MDT0619941.1"/>
    </source>
</evidence>
<dbReference type="RefSeq" id="WP_311660686.1">
    <property type="nucleotide sequence ID" value="NZ_JAVRHY010000027.1"/>
</dbReference>
<keyword evidence="2" id="KW-1185">Reference proteome</keyword>
<protein>
    <submittedName>
        <fullName evidence="1">Uncharacterized protein</fullName>
    </submittedName>
</protein>
<evidence type="ECO:0000313" key="2">
    <source>
        <dbReference type="Proteomes" id="UP001259982"/>
    </source>
</evidence>